<dbReference type="Gene3D" id="3.50.50.60">
    <property type="entry name" value="FAD/NAD(P)-binding domain"/>
    <property type="match status" value="1"/>
</dbReference>
<protein>
    <submittedName>
        <fullName evidence="10">Glucose dehydrogenase [FAD, quinone]</fullName>
    </submittedName>
</protein>
<proteinExistence type="inferred from homology"/>
<dbReference type="InterPro" id="IPR000172">
    <property type="entry name" value="GMC_OxRdtase_N"/>
</dbReference>
<dbReference type="SUPFAM" id="SSF51905">
    <property type="entry name" value="FAD/NAD(P)-binding domain"/>
    <property type="match status" value="1"/>
</dbReference>
<feature type="binding site" evidence="5">
    <location>
        <begin position="129"/>
        <end position="132"/>
    </location>
    <ligand>
        <name>FAD</name>
        <dbReference type="ChEBI" id="CHEBI:57692"/>
    </ligand>
</feature>
<evidence type="ECO:0000256" key="4">
    <source>
        <dbReference type="ARBA" id="ARBA00022827"/>
    </source>
</evidence>
<dbReference type="Proteomes" id="UP000694843">
    <property type="component" value="Unplaced"/>
</dbReference>
<dbReference type="RefSeq" id="XP_018018875.1">
    <property type="nucleotide sequence ID" value="XM_018163386.2"/>
</dbReference>
<feature type="binding site" evidence="5">
    <location>
        <position position="259"/>
    </location>
    <ligand>
        <name>FAD</name>
        <dbReference type="ChEBI" id="CHEBI:57692"/>
    </ligand>
</feature>
<organism evidence="9 10">
    <name type="scientific">Hyalella azteca</name>
    <name type="common">Amphipod</name>
    <dbReference type="NCBI Taxonomy" id="294128"/>
    <lineage>
        <taxon>Eukaryota</taxon>
        <taxon>Metazoa</taxon>
        <taxon>Ecdysozoa</taxon>
        <taxon>Arthropoda</taxon>
        <taxon>Crustacea</taxon>
        <taxon>Multicrustacea</taxon>
        <taxon>Malacostraca</taxon>
        <taxon>Eumalacostraca</taxon>
        <taxon>Peracarida</taxon>
        <taxon>Amphipoda</taxon>
        <taxon>Senticaudata</taxon>
        <taxon>Talitrida</taxon>
        <taxon>Talitroidea</taxon>
        <taxon>Hyalellidae</taxon>
        <taxon>Hyalella</taxon>
    </lineage>
</organism>
<evidence type="ECO:0000256" key="3">
    <source>
        <dbReference type="ARBA" id="ARBA00022630"/>
    </source>
</evidence>
<dbReference type="InterPro" id="IPR036188">
    <property type="entry name" value="FAD/NAD-bd_sf"/>
</dbReference>
<dbReference type="Pfam" id="PF05199">
    <property type="entry name" value="GMC_oxred_C"/>
    <property type="match status" value="1"/>
</dbReference>
<reference evidence="10" key="1">
    <citation type="submission" date="2025-08" db="UniProtKB">
        <authorList>
            <consortium name="RefSeq"/>
        </authorList>
    </citation>
    <scope>IDENTIFICATION</scope>
    <source>
        <tissue evidence="10">Whole organism</tissue>
    </source>
</reference>
<keyword evidence="9" id="KW-1185">Reference proteome</keyword>
<keyword evidence="4 5" id="KW-0274">FAD</keyword>
<evidence type="ECO:0000259" key="7">
    <source>
        <dbReference type="Pfam" id="PF00732"/>
    </source>
</evidence>
<keyword evidence="3" id="KW-0285">Flavoprotein</keyword>
<evidence type="ECO:0000256" key="6">
    <source>
        <dbReference type="SAM" id="SignalP"/>
    </source>
</evidence>
<dbReference type="Gene3D" id="3.30.560.10">
    <property type="entry name" value="Glucose Oxidase, domain 3"/>
    <property type="match status" value="1"/>
</dbReference>
<gene>
    <name evidence="10" type="primary">LOC108675381</name>
</gene>
<feature type="signal peptide" evidence="6">
    <location>
        <begin position="1"/>
        <end position="19"/>
    </location>
</feature>
<dbReference type="PANTHER" id="PTHR11552">
    <property type="entry name" value="GLUCOSE-METHANOL-CHOLINE GMC OXIDOREDUCTASE"/>
    <property type="match status" value="1"/>
</dbReference>
<dbReference type="PIRSF" id="PIRSF000137">
    <property type="entry name" value="Alcohol_oxidase"/>
    <property type="match status" value="1"/>
</dbReference>
<dbReference type="GO" id="GO:0050660">
    <property type="term" value="F:flavin adenine dinucleotide binding"/>
    <property type="evidence" value="ECO:0007669"/>
    <property type="project" value="InterPro"/>
</dbReference>
<comment type="cofactor">
    <cofactor evidence="1 5">
        <name>FAD</name>
        <dbReference type="ChEBI" id="CHEBI:57692"/>
    </cofactor>
</comment>
<keyword evidence="6" id="KW-0732">Signal</keyword>
<evidence type="ECO:0000256" key="2">
    <source>
        <dbReference type="ARBA" id="ARBA00010790"/>
    </source>
</evidence>
<evidence type="ECO:0000313" key="10">
    <source>
        <dbReference type="RefSeq" id="XP_018018875.1"/>
    </source>
</evidence>
<comment type="similarity">
    <text evidence="2">Belongs to the GMC oxidoreductase family.</text>
</comment>
<accession>A0A8B7NYU5</accession>
<dbReference type="PANTHER" id="PTHR11552:SF147">
    <property type="entry name" value="CHOLINE DEHYDROGENASE, MITOCHONDRIAL"/>
    <property type="match status" value="1"/>
</dbReference>
<dbReference type="SUPFAM" id="SSF54373">
    <property type="entry name" value="FAD-linked reductases, C-terminal domain"/>
    <property type="match status" value="1"/>
</dbReference>
<dbReference type="KEGG" id="hazt:108675381"/>
<feature type="domain" description="Glucose-methanol-choline oxidoreductase C-terminal" evidence="8">
    <location>
        <begin position="445"/>
        <end position="587"/>
    </location>
</feature>
<evidence type="ECO:0000259" key="8">
    <source>
        <dbReference type="Pfam" id="PF05199"/>
    </source>
</evidence>
<evidence type="ECO:0000313" key="9">
    <source>
        <dbReference type="Proteomes" id="UP000694843"/>
    </source>
</evidence>
<dbReference type="OrthoDB" id="269227at2759"/>
<dbReference type="GeneID" id="108675381"/>
<feature type="binding site" evidence="5">
    <location>
        <position position="125"/>
    </location>
    <ligand>
        <name>FAD</name>
        <dbReference type="ChEBI" id="CHEBI:57692"/>
    </ligand>
</feature>
<sequence length="601" mass="65613">MGSTAAISLFATFSNIIAGMFTTPTVYTTSVMPDDTIVDFIVVGSGSAGSVVAGRLSEVPDWEVLLLEAGGQPPAFTKIPILQMASANPNANFINFYKTPPQKNYNQFLASNELTYPRGRMIGGTGAINLMVHSRGNPQDYDNWAQLGNPGWDWETVLKYFKKSEDYRSPLEPKDAPFHGIGGPLSVQKVGWMPPVGKLAIEAGKELGLEEIDYNTETKIGSNILQLPLRDGQRVTSADAYLMPNLRRQNLKLQINSQVIKIILNNDNVAIGVRYVHRNKVKRAFARREVIISAGGADTPKLLMLSGIGPREQLDKLGIKTRVDLPGVGQNYKDHVLLEGIHWTIHPNISSSVLSLLGPSALLRYQEKREGPMTVPPGIGASYFINVGNPDEPTVPDIQVLLASQLVGQDYGILTLGKFKQSVQDYYKPTLGRDGFSMSPVLLRPKSVGTVTLKSKNPFDPPVLDPNCLSHPDDVELLVKASKASVQLGNAKTFRRSLGAEPINKPFPDCAHLEYQSDDYWRCHIRGMAGVMAHISGTCKMAPDSDPMGVVTPRLKVRGVKNLRVMDSSVMPQIVSANINAAVIMIGERGADLVKEDHGKI</sequence>
<dbReference type="AlphaFoldDB" id="A0A8B7NYU5"/>
<dbReference type="GO" id="GO:0016614">
    <property type="term" value="F:oxidoreductase activity, acting on CH-OH group of donors"/>
    <property type="evidence" value="ECO:0007669"/>
    <property type="project" value="InterPro"/>
</dbReference>
<dbReference type="Pfam" id="PF00732">
    <property type="entry name" value="GMC_oxred_N"/>
    <property type="match status" value="1"/>
</dbReference>
<dbReference type="InterPro" id="IPR007867">
    <property type="entry name" value="GMC_OxRtase_C"/>
</dbReference>
<name>A0A8B7NYU5_HYAAZ</name>
<feature type="chain" id="PRO_5034069611" evidence="6">
    <location>
        <begin position="20"/>
        <end position="601"/>
    </location>
</feature>
<evidence type="ECO:0000256" key="1">
    <source>
        <dbReference type="ARBA" id="ARBA00001974"/>
    </source>
</evidence>
<dbReference type="InterPro" id="IPR012132">
    <property type="entry name" value="GMC_OxRdtase"/>
</dbReference>
<feature type="domain" description="Glucose-methanol-choline oxidoreductase N-terminal" evidence="7">
    <location>
        <begin position="38"/>
        <end position="336"/>
    </location>
</feature>
<evidence type="ECO:0000256" key="5">
    <source>
        <dbReference type="PIRSR" id="PIRSR000137-2"/>
    </source>
</evidence>
<dbReference type="OMA" id="RWNMWID"/>